<dbReference type="EMBL" id="CP007139">
    <property type="protein sequence ID" value="AIE87371.1"/>
    <property type="molecule type" value="Genomic_DNA"/>
</dbReference>
<evidence type="ECO:0000313" key="5">
    <source>
        <dbReference type="Proteomes" id="UP000027982"/>
    </source>
</evidence>
<feature type="domain" description="PpiC" evidence="3">
    <location>
        <begin position="160"/>
        <end position="243"/>
    </location>
</feature>
<dbReference type="InterPro" id="IPR027304">
    <property type="entry name" value="Trigger_fact/SurA_dom_sf"/>
</dbReference>
<dbReference type="PROSITE" id="PS50198">
    <property type="entry name" value="PPIC_PPIASE_2"/>
    <property type="match status" value="1"/>
</dbReference>
<dbReference type="OrthoDB" id="9788531at2"/>
<reference evidence="4 5" key="1">
    <citation type="journal article" date="2014" name="PLoS ONE">
        <title>The first complete genome sequence of the class fimbriimonadia in the phylum armatimonadetes.</title>
        <authorList>
            <person name="Hu Z.Y."/>
            <person name="Wang Y.Z."/>
            <person name="Im W.T."/>
            <person name="Wang S.Y."/>
            <person name="Zhao G.P."/>
            <person name="Zheng H.J."/>
            <person name="Quan Z.X."/>
        </authorList>
    </citation>
    <scope>NUCLEOTIDE SEQUENCE [LARGE SCALE GENOMIC DNA]</scope>
    <source>
        <strain evidence="4">Gsoil 348</strain>
    </source>
</reference>
<evidence type="ECO:0000256" key="1">
    <source>
        <dbReference type="PROSITE-ProRule" id="PRU00278"/>
    </source>
</evidence>
<dbReference type="AlphaFoldDB" id="A0A068NV96"/>
<dbReference type="SUPFAM" id="SSF54534">
    <property type="entry name" value="FKBP-like"/>
    <property type="match status" value="1"/>
</dbReference>
<evidence type="ECO:0000313" key="4">
    <source>
        <dbReference type="EMBL" id="AIE87371.1"/>
    </source>
</evidence>
<dbReference type="PANTHER" id="PTHR47245:SF2">
    <property type="entry name" value="PEPTIDYL-PROLYL CIS-TRANS ISOMERASE HP_0175-RELATED"/>
    <property type="match status" value="1"/>
</dbReference>
<dbReference type="eggNOG" id="COG0760">
    <property type="taxonomic scope" value="Bacteria"/>
</dbReference>
<dbReference type="InterPro" id="IPR050245">
    <property type="entry name" value="PrsA_foldase"/>
</dbReference>
<dbReference type="Proteomes" id="UP000027982">
    <property type="component" value="Chromosome"/>
</dbReference>
<dbReference type="Gene3D" id="1.10.4030.10">
    <property type="entry name" value="Porin chaperone SurA, peptide-binding domain"/>
    <property type="match status" value="1"/>
</dbReference>
<dbReference type="PANTHER" id="PTHR47245">
    <property type="entry name" value="PEPTIDYLPROLYL ISOMERASE"/>
    <property type="match status" value="1"/>
</dbReference>
<dbReference type="GO" id="GO:0003755">
    <property type="term" value="F:peptidyl-prolyl cis-trans isomerase activity"/>
    <property type="evidence" value="ECO:0007669"/>
    <property type="project" value="UniProtKB-KW"/>
</dbReference>
<feature type="signal peptide" evidence="2">
    <location>
        <begin position="1"/>
        <end position="19"/>
    </location>
</feature>
<protein>
    <submittedName>
        <fullName evidence="4">Parvulin-like peptidyl-prolyl isomerase</fullName>
    </submittedName>
</protein>
<proteinExistence type="predicted"/>
<dbReference type="Gene3D" id="3.10.50.40">
    <property type="match status" value="1"/>
</dbReference>
<dbReference type="KEGG" id="fgi:OP10G_4003"/>
<evidence type="ECO:0000256" key="2">
    <source>
        <dbReference type="SAM" id="SignalP"/>
    </source>
</evidence>
<name>A0A068NV96_FIMGI</name>
<keyword evidence="2" id="KW-0732">Signal</keyword>
<evidence type="ECO:0000259" key="3">
    <source>
        <dbReference type="PROSITE" id="PS50198"/>
    </source>
</evidence>
<keyword evidence="1 4" id="KW-0413">Isomerase</keyword>
<organism evidence="4 5">
    <name type="scientific">Fimbriimonas ginsengisoli Gsoil 348</name>
    <dbReference type="NCBI Taxonomy" id="661478"/>
    <lineage>
        <taxon>Bacteria</taxon>
        <taxon>Bacillati</taxon>
        <taxon>Armatimonadota</taxon>
        <taxon>Fimbriimonadia</taxon>
        <taxon>Fimbriimonadales</taxon>
        <taxon>Fimbriimonadaceae</taxon>
        <taxon>Fimbriimonas</taxon>
    </lineage>
</organism>
<dbReference type="InterPro" id="IPR000297">
    <property type="entry name" value="PPIase_PpiC"/>
</dbReference>
<accession>A0A068NV96</accession>
<feature type="chain" id="PRO_5007753420" evidence="2">
    <location>
        <begin position="20"/>
        <end position="322"/>
    </location>
</feature>
<dbReference type="Pfam" id="PF13145">
    <property type="entry name" value="Rotamase_2"/>
    <property type="match status" value="1"/>
</dbReference>
<keyword evidence="5" id="KW-1185">Reference proteome</keyword>
<keyword evidence="1" id="KW-0697">Rotamase</keyword>
<dbReference type="SUPFAM" id="SSF109998">
    <property type="entry name" value="Triger factor/SurA peptide-binding domain-like"/>
    <property type="match status" value="1"/>
</dbReference>
<dbReference type="HOGENOM" id="CLU_862631_0_0_0"/>
<gene>
    <name evidence="4" type="ORF">OP10G_4003</name>
</gene>
<sequence length="322" mass="35726">MKKMFIAALAVLAATAAFAQVDPARTVVIVNGEEIKGGEYYHRMEFLPGVGKKTGATISEFPPGFLTIEQLITERLVFQLAKKKGVSPTDMEVDAEYRNRKEETPNLDELWIGTGRSLDDLRYQIRYELAQFKIQTFGVTVTDQEVASYFNAHPDEFTIPKKYQLRVIVVKADADKSAVDSALSGGTSFADTAKKYSTDLTKGIGGEYGQVPETMLGASVRNAIAATKIGGTTDWIPTQLQGGETAYVKFLVENIIAAKKLSLDDKLKVRVRKKLMMDRGNVKNNIDKEMKAMRLDAKIDIKEPNFADAYRKFIDAYLKQGG</sequence>
<dbReference type="InterPro" id="IPR046357">
    <property type="entry name" value="PPIase_dom_sf"/>
</dbReference>